<evidence type="ECO:0000256" key="1">
    <source>
        <dbReference type="ARBA" id="ARBA00022679"/>
    </source>
</evidence>
<dbReference type="PANTHER" id="PTHR19136">
    <property type="entry name" value="MOLYBDENUM COFACTOR GUANYLYLTRANSFERASE"/>
    <property type="match status" value="1"/>
</dbReference>
<dbReference type="InterPro" id="IPR025877">
    <property type="entry name" value="MobA-like_NTP_Trfase"/>
</dbReference>
<dbReference type="Proteomes" id="UP001501586">
    <property type="component" value="Unassembled WGS sequence"/>
</dbReference>
<feature type="compositionally biased region" description="Basic and acidic residues" evidence="2">
    <location>
        <begin position="221"/>
        <end position="234"/>
    </location>
</feature>
<dbReference type="Pfam" id="PF12804">
    <property type="entry name" value="NTP_transf_3"/>
    <property type="match status" value="1"/>
</dbReference>
<evidence type="ECO:0000313" key="5">
    <source>
        <dbReference type="Proteomes" id="UP001501586"/>
    </source>
</evidence>
<keyword evidence="5" id="KW-1185">Reference proteome</keyword>
<organism evidence="4 5">
    <name type="scientific">Brevibacterium daeguense</name>
    <dbReference type="NCBI Taxonomy" id="909936"/>
    <lineage>
        <taxon>Bacteria</taxon>
        <taxon>Bacillati</taxon>
        <taxon>Actinomycetota</taxon>
        <taxon>Actinomycetes</taxon>
        <taxon>Micrococcales</taxon>
        <taxon>Brevibacteriaceae</taxon>
        <taxon>Brevibacterium</taxon>
    </lineage>
</organism>
<proteinExistence type="predicted"/>
<evidence type="ECO:0000259" key="3">
    <source>
        <dbReference type="Pfam" id="PF12804"/>
    </source>
</evidence>
<protein>
    <recommendedName>
        <fullName evidence="3">MobA-like NTP transferase domain-containing protein</fullName>
    </recommendedName>
</protein>
<dbReference type="InterPro" id="IPR029044">
    <property type="entry name" value="Nucleotide-diphossugar_trans"/>
</dbReference>
<feature type="domain" description="MobA-like NTP transferase" evidence="3">
    <location>
        <begin position="9"/>
        <end position="142"/>
    </location>
</feature>
<gene>
    <name evidence="4" type="ORF">GCM10022261_17550</name>
</gene>
<dbReference type="Gene3D" id="3.90.550.10">
    <property type="entry name" value="Spore Coat Polysaccharide Biosynthesis Protein SpsA, Chain A"/>
    <property type="match status" value="1"/>
</dbReference>
<feature type="region of interest" description="Disordered" evidence="2">
    <location>
        <begin position="221"/>
        <end position="249"/>
    </location>
</feature>
<comment type="caution">
    <text evidence="4">The sequence shown here is derived from an EMBL/GenBank/DDBJ whole genome shotgun (WGS) entry which is preliminary data.</text>
</comment>
<accession>A0ABP8EJS7</accession>
<dbReference type="RefSeq" id="WP_236866397.1">
    <property type="nucleotide sequence ID" value="NZ_BAABAZ010000006.1"/>
</dbReference>
<sequence length="249" mass="25666">MAFLSTVGAVVLAGGRSRRLDEFPKPLLRGGDTTLLGLTLRALTDIGVAADRIVVVGPPNVLTGSGFRDLTVVREDPPFAGPVAGIAAGFEALAADVALSGMAAARGGQRGHLEFVLTLACDMPNLEPGVRALLDAAAAAGPASPPAPEAWVGVSRASAPGEEERVENLMSLHRASALADALRGLDPEGMSVRALLSRLTVAHVDLPAGAAADVDTWADAERLGLHSPQEKQAQDTEQVQGEQSQERHG</sequence>
<dbReference type="EMBL" id="BAABAZ010000006">
    <property type="protein sequence ID" value="GAA4284224.1"/>
    <property type="molecule type" value="Genomic_DNA"/>
</dbReference>
<dbReference type="SUPFAM" id="SSF53448">
    <property type="entry name" value="Nucleotide-diphospho-sugar transferases"/>
    <property type="match status" value="1"/>
</dbReference>
<keyword evidence="1" id="KW-0808">Transferase</keyword>
<evidence type="ECO:0000313" key="4">
    <source>
        <dbReference type="EMBL" id="GAA4284224.1"/>
    </source>
</evidence>
<dbReference type="PANTHER" id="PTHR19136:SF81">
    <property type="entry name" value="MOLYBDENUM COFACTOR GUANYLYLTRANSFERASE"/>
    <property type="match status" value="1"/>
</dbReference>
<reference evidence="5" key="1">
    <citation type="journal article" date="2019" name="Int. J. Syst. Evol. Microbiol.">
        <title>The Global Catalogue of Microorganisms (GCM) 10K type strain sequencing project: providing services to taxonomists for standard genome sequencing and annotation.</title>
        <authorList>
            <consortium name="The Broad Institute Genomics Platform"/>
            <consortium name="The Broad Institute Genome Sequencing Center for Infectious Disease"/>
            <person name="Wu L."/>
            <person name="Ma J."/>
        </authorList>
    </citation>
    <scope>NUCLEOTIDE SEQUENCE [LARGE SCALE GENOMIC DNA]</scope>
    <source>
        <strain evidence="5">JCM 17458</strain>
    </source>
</reference>
<evidence type="ECO:0000256" key="2">
    <source>
        <dbReference type="SAM" id="MobiDB-lite"/>
    </source>
</evidence>
<name>A0ABP8EJS7_9MICO</name>